<evidence type="ECO:0000259" key="2">
    <source>
        <dbReference type="PROSITE" id="PS51371"/>
    </source>
</evidence>
<accession>A0A5R9GHR0</accession>
<dbReference type="Pfam" id="PF00571">
    <property type="entry name" value="CBS"/>
    <property type="match status" value="2"/>
</dbReference>
<sequence length="154" mass="16479">MLATEFMIDQPHTCLIDEPVGDVFLRMRAQGLRMLPVLDAGGCVKGVLSTYSVLGHIVPDYILSGDLSAIPYAPDIDMLRTHYTDVAGRLVGGVMDEEYLSVGPGESLLSVAAALVGFGRHEYALVVDKDGLLKGMISAGDILATLRKITCDAR</sequence>
<feature type="domain" description="CBS" evidence="2">
    <location>
        <begin position="95"/>
        <end position="153"/>
    </location>
</feature>
<dbReference type="InterPro" id="IPR000644">
    <property type="entry name" value="CBS_dom"/>
</dbReference>
<proteinExistence type="predicted"/>
<reference evidence="3 4" key="1">
    <citation type="journal article" date="2019" name="Appl. Environ. Microbiol.">
        <title>Environmental Evidence and Genomic Insight of Iron-oxidizing Bacteria Preference Towards More Corrosion Resistant Stainless Steel at Higher Salinities.</title>
        <authorList>
            <person name="Garrison C.E."/>
            <person name="Price K.A."/>
            <person name="Field E.K."/>
        </authorList>
    </citation>
    <scope>NUCLEOTIDE SEQUENCE [LARGE SCALE GENOMIC DNA]</scope>
    <source>
        <strain evidence="3 4">P3</strain>
    </source>
</reference>
<evidence type="ECO:0000256" key="1">
    <source>
        <dbReference type="PROSITE-ProRule" id="PRU00703"/>
    </source>
</evidence>
<name>A0A5R9GHR0_9PROT</name>
<dbReference type="CDD" id="cd02205">
    <property type="entry name" value="CBS_pair_SF"/>
    <property type="match status" value="1"/>
</dbReference>
<organism evidence="3 4">
    <name type="scientific">Mariprofundus erugo</name>
    <dbReference type="NCBI Taxonomy" id="2528639"/>
    <lineage>
        <taxon>Bacteria</taxon>
        <taxon>Pseudomonadati</taxon>
        <taxon>Pseudomonadota</taxon>
        <taxon>Candidatius Mariprofundia</taxon>
        <taxon>Mariprofundales</taxon>
        <taxon>Mariprofundaceae</taxon>
        <taxon>Mariprofundus</taxon>
    </lineage>
</organism>
<dbReference type="PROSITE" id="PS51371">
    <property type="entry name" value="CBS"/>
    <property type="match status" value="2"/>
</dbReference>
<dbReference type="InterPro" id="IPR046342">
    <property type="entry name" value="CBS_dom_sf"/>
</dbReference>
<feature type="domain" description="CBS" evidence="2">
    <location>
        <begin position="7"/>
        <end position="67"/>
    </location>
</feature>
<dbReference type="EMBL" id="VBRY01000010">
    <property type="protein sequence ID" value="TLS66306.1"/>
    <property type="molecule type" value="Genomic_DNA"/>
</dbReference>
<dbReference type="Proteomes" id="UP000306585">
    <property type="component" value="Unassembled WGS sequence"/>
</dbReference>
<dbReference type="SUPFAM" id="SSF54631">
    <property type="entry name" value="CBS-domain pair"/>
    <property type="match status" value="1"/>
</dbReference>
<dbReference type="OrthoDB" id="5295747at2"/>
<keyword evidence="4" id="KW-1185">Reference proteome</keyword>
<protein>
    <submittedName>
        <fullName evidence="3">CBS domain-containing protein</fullName>
    </submittedName>
</protein>
<dbReference type="Gene3D" id="3.10.580.10">
    <property type="entry name" value="CBS-domain"/>
    <property type="match status" value="1"/>
</dbReference>
<dbReference type="AlphaFoldDB" id="A0A5R9GHR0"/>
<dbReference type="RefSeq" id="WP_138239837.1">
    <property type="nucleotide sequence ID" value="NZ_VBRY01000010.1"/>
</dbReference>
<comment type="caution">
    <text evidence="3">The sequence shown here is derived from an EMBL/GenBank/DDBJ whole genome shotgun (WGS) entry which is preliminary data.</text>
</comment>
<evidence type="ECO:0000313" key="4">
    <source>
        <dbReference type="Proteomes" id="UP000306585"/>
    </source>
</evidence>
<gene>
    <name evidence="3" type="ORF">FEF65_10860</name>
</gene>
<dbReference type="SMART" id="SM00116">
    <property type="entry name" value="CBS"/>
    <property type="match status" value="2"/>
</dbReference>
<keyword evidence="1" id="KW-0129">CBS domain</keyword>
<evidence type="ECO:0000313" key="3">
    <source>
        <dbReference type="EMBL" id="TLS66306.1"/>
    </source>
</evidence>